<dbReference type="PROSITE" id="PS50885">
    <property type="entry name" value="HAMP"/>
    <property type="match status" value="1"/>
</dbReference>
<dbReference type="Gene3D" id="3.30.565.10">
    <property type="entry name" value="Histidine kinase-like ATPase, C-terminal domain"/>
    <property type="match status" value="1"/>
</dbReference>
<dbReference type="GeneID" id="97193951"/>
<keyword evidence="15" id="KW-1185">Reference proteome</keyword>
<dbReference type="SUPFAM" id="SSF47384">
    <property type="entry name" value="Homodimeric domain of signal transducing histidine kinase"/>
    <property type="match status" value="1"/>
</dbReference>
<dbReference type="SMART" id="SM00388">
    <property type="entry name" value="HisKA"/>
    <property type="match status" value="1"/>
</dbReference>
<dbReference type="PANTHER" id="PTHR45436:SF5">
    <property type="entry name" value="SENSOR HISTIDINE KINASE TRCS"/>
    <property type="match status" value="1"/>
</dbReference>
<evidence type="ECO:0000256" key="11">
    <source>
        <dbReference type="SAM" id="Phobius"/>
    </source>
</evidence>
<feature type="domain" description="HAMP" evidence="13">
    <location>
        <begin position="174"/>
        <end position="228"/>
    </location>
</feature>
<dbReference type="FunFam" id="3.30.565.10:FF:000006">
    <property type="entry name" value="Sensor histidine kinase WalK"/>
    <property type="match status" value="1"/>
</dbReference>
<evidence type="ECO:0000313" key="14">
    <source>
        <dbReference type="EMBL" id="RGE88774.1"/>
    </source>
</evidence>
<dbReference type="SUPFAM" id="SSF158472">
    <property type="entry name" value="HAMP domain-like"/>
    <property type="match status" value="1"/>
</dbReference>
<dbReference type="OrthoDB" id="9786919at2"/>
<sequence length="452" mass="50785">MKRLSLKLKLTLLYSFFMTLLTCAALAILFSLSNKEILASTQNTLKKQLHESLKDIEWEDGSFDLDSDFYNLDGGVYLSLYTENGDFLFGRIPYGFSLHPDFSDGQIQTLSDAEKQWYIYDLSYRLNGYGLVFVRGISSVTDAESSFRITLRFAVIVLPLLVVLTAVIGYLFTRRTLRPVRRITETVRQIQGDQDLSRRVELGKGKDEIYQLADTFDQLLTKIESAFQREQQFTSDVSHELRTPVTVILAQCDAILSDASLPAEQRVSIGLIQKKAQNMAQMISQLLLLSRADQGRQQLQPELLNLSELTEMVCEEQAMLSEEKKIAITTQIEPDLFVKVDETFYIRMLVNLISNAISYGKAGGHILVSCYEQSGFFVGQVEDDGIGIAAEDLPHIWERFYRVDSSRSASGHSGLGLSMVKWIVEAHGGTISVKSSPGEGSIFTFLLPMKAE</sequence>
<keyword evidence="7 14" id="KW-0418">Kinase</keyword>
<dbReference type="RefSeq" id="WP_024733672.1">
    <property type="nucleotide sequence ID" value="NZ_CATZPC010000009.1"/>
</dbReference>
<accession>A0A3E3K4B1</accession>
<dbReference type="Pfam" id="PF00672">
    <property type="entry name" value="HAMP"/>
    <property type="match status" value="1"/>
</dbReference>
<evidence type="ECO:0000256" key="10">
    <source>
        <dbReference type="ARBA" id="ARBA00023136"/>
    </source>
</evidence>
<keyword evidence="5" id="KW-0808">Transferase</keyword>
<dbReference type="Gene3D" id="1.10.287.130">
    <property type="match status" value="1"/>
</dbReference>
<dbReference type="Proteomes" id="UP000261080">
    <property type="component" value="Unassembled WGS sequence"/>
</dbReference>
<evidence type="ECO:0000313" key="15">
    <source>
        <dbReference type="Proteomes" id="UP000261080"/>
    </source>
</evidence>
<comment type="caution">
    <text evidence="14">The sequence shown here is derived from an EMBL/GenBank/DDBJ whole genome shotgun (WGS) entry which is preliminary data.</text>
</comment>
<dbReference type="InterPro" id="IPR005467">
    <property type="entry name" value="His_kinase_dom"/>
</dbReference>
<dbReference type="PRINTS" id="PR00344">
    <property type="entry name" value="BCTRLSENSOR"/>
</dbReference>
<dbReference type="InterPro" id="IPR050428">
    <property type="entry name" value="TCS_sensor_his_kinase"/>
</dbReference>
<dbReference type="CDD" id="cd00082">
    <property type="entry name" value="HisKA"/>
    <property type="match status" value="1"/>
</dbReference>
<dbReference type="SUPFAM" id="SSF55874">
    <property type="entry name" value="ATPase domain of HSP90 chaperone/DNA topoisomerase II/histidine kinase"/>
    <property type="match status" value="1"/>
</dbReference>
<evidence type="ECO:0000256" key="6">
    <source>
        <dbReference type="ARBA" id="ARBA00022692"/>
    </source>
</evidence>
<keyword evidence="10 11" id="KW-0472">Membrane</keyword>
<dbReference type="InterPro" id="IPR036890">
    <property type="entry name" value="HATPase_C_sf"/>
</dbReference>
<comment type="catalytic activity">
    <reaction evidence="1">
        <text>ATP + protein L-histidine = ADP + protein N-phospho-L-histidine.</text>
        <dbReference type="EC" id="2.7.13.3"/>
    </reaction>
</comment>
<dbReference type="CDD" id="cd00075">
    <property type="entry name" value="HATPase"/>
    <property type="match status" value="1"/>
</dbReference>
<dbReference type="Pfam" id="PF02518">
    <property type="entry name" value="HATPase_c"/>
    <property type="match status" value="1"/>
</dbReference>
<organism evidence="14 15">
    <name type="scientific">Sellimonas intestinalis</name>
    <dbReference type="NCBI Taxonomy" id="1653434"/>
    <lineage>
        <taxon>Bacteria</taxon>
        <taxon>Bacillati</taxon>
        <taxon>Bacillota</taxon>
        <taxon>Clostridia</taxon>
        <taxon>Lachnospirales</taxon>
        <taxon>Lachnospiraceae</taxon>
        <taxon>Sellimonas</taxon>
    </lineage>
</organism>
<dbReference type="SMART" id="SM00304">
    <property type="entry name" value="HAMP"/>
    <property type="match status" value="1"/>
</dbReference>
<dbReference type="InterPro" id="IPR003660">
    <property type="entry name" value="HAMP_dom"/>
</dbReference>
<dbReference type="FunFam" id="1.10.287.130:FF:000001">
    <property type="entry name" value="Two-component sensor histidine kinase"/>
    <property type="match status" value="1"/>
</dbReference>
<dbReference type="PANTHER" id="PTHR45436">
    <property type="entry name" value="SENSOR HISTIDINE KINASE YKOH"/>
    <property type="match status" value="1"/>
</dbReference>
<dbReference type="EMBL" id="QVLX01000002">
    <property type="protein sequence ID" value="RGE88774.1"/>
    <property type="molecule type" value="Genomic_DNA"/>
</dbReference>
<evidence type="ECO:0000256" key="3">
    <source>
        <dbReference type="ARBA" id="ARBA00012438"/>
    </source>
</evidence>
<keyword evidence="8 11" id="KW-1133">Transmembrane helix</keyword>
<dbReference type="SMART" id="SM00387">
    <property type="entry name" value="HATPase_c"/>
    <property type="match status" value="1"/>
</dbReference>
<keyword evidence="9" id="KW-0902">Two-component regulatory system</keyword>
<dbReference type="CDD" id="cd06225">
    <property type="entry name" value="HAMP"/>
    <property type="match status" value="1"/>
</dbReference>
<dbReference type="InterPro" id="IPR003661">
    <property type="entry name" value="HisK_dim/P_dom"/>
</dbReference>
<dbReference type="EC" id="2.7.13.3" evidence="3"/>
<proteinExistence type="predicted"/>
<feature type="transmembrane region" description="Helical" evidence="11">
    <location>
        <begin position="149"/>
        <end position="172"/>
    </location>
</feature>
<evidence type="ECO:0000256" key="8">
    <source>
        <dbReference type="ARBA" id="ARBA00022989"/>
    </source>
</evidence>
<dbReference type="Gene3D" id="6.10.340.10">
    <property type="match status" value="1"/>
</dbReference>
<evidence type="ECO:0000256" key="9">
    <source>
        <dbReference type="ARBA" id="ARBA00023012"/>
    </source>
</evidence>
<evidence type="ECO:0000256" key="1">
    <source>
        <dbReference type="ARBA" id="ARBA00000085"/>
    </source>
</evidence>
<protein>
    <recommendedName>
        <fullName evidence="3">histidine kinase</fullName>
        <ecNumber evidence="3">2.7.13.3</ecNumber>
    </recommendedName>
</protein>
<evidence type="ECO:0000259" key="13">
    <source>
        <dbReference type="PROSITE" id="PS50885"/>
    </source>
</evidence>
<evidence type="ECO:0000256" key="2">
    <source>
        <dbReference type="ARBA" id="ARBA00004370"/>
    </source>
</evidence>
<evidence type="ECO:0000256" key="4">
    <source>
        <dbReference type="ARBA" id="ARBA00022553"/>
    </source>
</evidence>
<dbReference type="Pfam" id="PF00512">
    <property type="entry name" value="HisKA"/>
    <property type="match status" value="1"/>
</dbReference>
<keyword evidence="6 11" id="KW-0812">Transmembrane</keyword>
<dbReference type="InterPro" id="IPR004358">
    <property type="entry name" value="Sig_transdc_His_kin-like_C"/>
</dbReference>
<dbReference type="GO" id="GO:0000155">
    <property type="term" value="F:phosphorelay sensor kinase activity"/>
    <property type="evidence" value="ECO:0007669"/>
    <property type="project" value="InterPro"/>
</dbReference>
<keyword evidence="4" id="KW-0597">Phosphoprotein</keyword>
<gene>
    <name evidence="14" type="ORF">DW016_04440</name>
</gene>
<dbReference type="AlphaFoldDB" id="A0A3E3K4B1"/>
<dbReference type="InterPro" id="IPR003594">
    <property type="entry name" value="HATPase_dom"/>
</dbReference>
<dbReference type="InterPro" id="IPR036097">
    <property type="entry name" value="HisK_dim/P_sf"/>
</dbReference>
<evidence type="ECO:0000256" key="5">
    <source>
        <dbReference type="ARBA" id="ARBA00022679"/>
    </source>
</evidence>
<evidence type="ECO:0000256" key="7">
    <source>
        <dbReference type="ARBA" id="ARBA00022777"/>
    </source>
</evidence>
<feature type="domain" description="Histidine kinase" evidence="12">
    <location>
        <begin position="236"/>
        <end position="451"/>
    </location>
</feature>
<dbReference type="GO" id="GO:0005886">
    <property type="term" value="C:plasma membrane"/>
    <property type="evidence" value="ECO:0007669"/>
    <property type="project" value="TreeGrafter"/>
</dbReference>
<reference evidence="14 15" key="1">
    <citation type="submission" date="2018-08" db="EMBL/GenBank/DDBJ databases">
        <title>A genome reference for cultivated species of the human gut microbiota.</title>
        <authorList>
            <person name="Zou Y."/>
            <person name="Xue W."/>
            <person name="Luo G."/>
        </authorList>
    </citation>
    <scope>NUCLEOTIDE SEQUENCE [LARGE SCALE GENOMIC DNA]</scope>
    <source>
        <strain evidence="14 15">AF37-2AT</strain>
    </source>
</reference>
<dbReference type="PROSITE" id="PS50109">
    <property type="entry name" value="HIS_KIN"/>
    <property type="match status" value="1"/>
</dbReference>
<evidence type="ECO:0000259" key="12">
    <source>
        <dbReference type="PROSITE" id="PS50109"/>
    </source>
</evidence>
<name>A0A3E3K4B1_9FIRM</name>
<comment type="subcellular location">
    <subcellularLocation>
        <location evidence="2">Membrane</location>
    </subcellularLocation>
</comment>
<feature type="transmembrane region" description="Helical" evidence="11">
    <location>
        <begin position="12"/>
        <end position="32"/>
    </location>
</feature>